<evidence type="ECO:0000313" key="12">
    <source>
        <dbReference type="Proteomes" id="UP000051813"/>
    </source>
</evidence>
<comment type="catalytic activity">
    <reaction evidence="8">
        <text>DNA(n) + a 2'-deoxyribonucleoside 5'-triphosphate = DNA(n+1) + diphosphate</text>
        <dbReference type="Rhea" id="RHEA:22508"/>
        <dbReference type="Rhea" id="RHEA-COMP:17339"/>
        <dbReference type="Rhea" id="RHEA-COMP:17340"/>
        <dbReference type="ChEBI" id="CHEBI:33019"/>
        <dbReference type="ChEBI" id="CHEBI:61560"/>
        <dbReference type="ChEBI" id="CHEBI:173112"/>
        <dbReference type="EC" id="2.7.7.7"/>
    </reaction>
</comment>
<evidence type="ECO:0000256" key="5">
    <source>
        <dbReference type="ARBA" id="ARBA00022705"/>
    </source>
</evidence>
<dbReference type="InterPro" id="IPR008921">
    <property type="entry name" value="DNA_pol3_clamp-load_cplx_C"/>
</dbReference>
<evidence type="ECO:0000256" key="4">
    <source>
        <dbReference type="ARBA" id="ARBA00022695"/>
    </source>
</evidence>
<name>A0A0R2BQN0_9LACO</name>
<dbReference type="Pfam" id="PF06144">
    <property type="entry name" value="DNA_pol3_delta"/>
    <property type="match status" value="1"/>
</dbReference>
<dbReference type="PATRIC" id="fig|1423738.3.peg.910"/>
<protein>
    <recommendedName>
        <fullName evidence="2">DNA polymerase III subunit delta</fullName>
        <ecNumber evidence="1">2.7.7.7</ecNumber>
    </recommendedName>
</protein>
<dbReference type="Gene3D" id="1.10.8.60">
    <property type="match status" value="1"/>
</dbReference>
<dbReference type="InterPro" id="IPR010372">
    <property type="entry name" value="DNA_pol3_delta_N"/>
</dbReference>
<dbReference type="GO" id="GO:0003677">
    <property type="term" value="F:DNA binding"/>
    <property type="evidence" value="ECO:0007669"/>
    <property type="project" value="InterPro"/>
</dbReference>
<gene>
    <name evidence="11" type="ORF">FC84_GL000901</name>
</gene>
<evidence type="ECO:0000259" key="10">
    <source>
        <dbReference type="Pfam" id="PF21694"/>
    </source>
</evidence>
<dbReference type="Proteomes" id="UP000051813">
    <property type="component" value="Unassembled WGS sequence"/>
</dbReference>
<evidence type="ECO:0000256" key="3">
    <source>
        <dbReference type="ARBA" id="ARBA00022679"/>
    </source>
</evidence>
<keyword evidence="6" id="KW-0239">DNA-directed DNA polymerase</keyword>
<dbReference type="GO" id="GO:0006261">
    <property type="term" value="P:DNA-templated DNA replication"/>
    <property type="evidence" value="ECO:0007669"/>
    <property type="project" value="TreeGrafter"/>
</dbReference>
<dbReference type="NCBIfam" id="TIGR01128">
    <property type="entry name" value="holA"/>
    <property type="match status" value="1"/>
</dbReference>
<accession>A0A0R2BQN0</accession>
<comment type="caution">
    <text evidence="11">The sequence shown here is derived from an EMBL/GenBank/DDBJ whole genome shotgun (WGS) entry which is preliminary data.</text>
</comment>
<sequence length="353" mass="40026">MANKKANRISVTQLKKMSLTDLPPVVLVLGQEQALLDQAKAYFEQLLSPEEQEMNYGRYDLSEDSIGTALDDAASIPFFGDWRVVMLTQPTFLTGEARKNKVDHEFDALIDYLAQPQPSTKLIFWANYEKLDERKKVTKAVEKQALIVDASKLQGYQLTKALQQLCQEQKIQIETAALELLQHRVDDQYTLAAKQLQQLALYVGPGQKITMADVDQVVEQVVDDDVFSLVANTLNGQQRAALTTYRQLLINGNEPIQLLSLITSQVRLLLQTKILRQNGFSQGDIAGQLKVHPYRVKLALQQERQFGLQQLKDMSLELVNLDYQIKSGRANKEQALQLLIIKFSSRNHSQTRK</sequence>
<keyword evidence="12" id="KW-1185">Reference proteome</keyword>
<dbReference type="SUPFAM" id="SSF48019">
    <property type="entry name" value="post-AAA+ oligomerization domain-like"/>
    <property type="match status" value="1"/>
</dbReference>
<reference evidence="11 12" key="1">
    <citation type="journal article" date="2015" name="Genome Announc.">
        <title>Expanding the biotechnology potential of lactobacilli through comparative genomics of 213 strains and associated genera.</title>
        <authorList>
            <person name="Sun Z."/>
            <person name="Harris H.M."/>
            <person name="McCann A."/>
            <person name="Guo C."/>
            <person name="Argimon S."/>
            <person name="Zhang W."/>
            <person name="Yang X."/>
            <person name="Jeffery I.B."/>
            <person name="Cooney J.C."/>
            <person name="Kagawa T.F."/>
            <person name="Liu W."/>
            <person name="Song Y."/>
            <person name="Salvetti E."/>
            <person name="Wrobel A."/>
            <person name="Rasinkangas P."/>
            <person name="Parkhill J."/>
            <person name="Rea M.C."/>
            <person name="O'Sullivan O."/>
            <person name="Ritari J."/>
            <person name="Douillard F.P."/>
            <person name="Paul Ross R."/>
            <person name="Yang R."/>
            <person name="Briner A.E."/>
            <person name="Felis G.E."/>
            <person name="de Vos W.M."/>
            <person name="Barrangou R."/>
            <person name="Klaenhammer T.R."/>
            <person name="Caufield P.W."/>
            <person name="Cui Y."/>
            <person name="Zhang H."/>
            <person name="O'Toole P.W."/>
        </authorList>
    </citation>
    <scope>NUCLEOTIDE SEQUENCE [LARGE SCALE GENOMIC DNA]</scope>
    <source>
        <strain evidence="11 12">DSM 20335</strain>
    </source>
</reference>
<dbReference type="PANTHER" id="PTHR34388:SF1">
    <property type="entry name" value="DNA POLYMERASE III SUBUNIT DELTA"/>
    <property type="match status" value="1"/>
</dbReference>
<evidence type="ECO:0000256" key="8">
    <source>
        <dbReference type="ARBA" id="ARBA00049244"/>
    </source>
</evidence>
<evidence type="ECO:0000256" key="7">
    <source>
        <dbReference type="ARBA" id="ARBA00034754"/>
    </source>
</evidence>
<evidence type="ECO:0000256" key="2">
    <source>
        <dbReference type="ARBA" id="ARBA00017703"/>
    </source>
</evidence>
<comment type="similarity">
    <text evidence="7">Belongs to the DNA polymerase HolA subunit family.</text>
</comment>
<dbReference type="InterPro" id="IPR048466">
    <property type="entry name" value="DNA_pol3_delta-like_C"/>
</dbReference>
<dbReference type="Gene3D" id="3.40.50.300">
    <property type="entry name" value="P-loop containing nucleotide triphosphate hydrolases"/>
    <property type="match status" value="1"/>
</dbReference>
<dbReference type="InterPro" id="IPR005790">
    <property type="entry name" value="DNA_polIII_delta"/>
</dbReference>
<evidence type="ECO:0000259" key="9">
    <source>
        <dbReference type="Pfam" id="PF06144"/>
    </source>
</evidence>
<organism evidence="11 12">
    <name type="scientific">Lapidilactobacillus dextrinicus DSM 20335</name>
    <dbReference type="NCBI Taxonomy" id="1423738"/>
    <lineage>
        <taxon>Bacteria</taxon>
        <taxon>Bacillati</taxon>
        <taxon>Bacillota</taxon>
        <taxon>Bacilli</taxon>
        <taxon>Lactobacillales</taxon>
        <taxon>Lactobacillaceae</taxon>
        <taxon>Lapidilactobacillus</taxon>
    </lineage>
</organism>
<dbReference type="Gene3D" id="1.20.272.10">
    <property type="match status" value="1"/>
</dbReference>
<keyword evidence="5" id="KW-0235">DNA replication</keyword>
<proteinExistence type="inferred from homology"/>
<evidence type="ECO:0000313" key="11">
    <source>
        <dbReference type="EMBL" id="KRM78459.1"/>
    </source>
</evidence>
<dbReference type="InterPro" id="IPR027417">
    <property type="entry name" value="P-loop_NTPase"/>
</dbReference>
<dbReference type="EC" id="2.7.7.7" evidence="1"/>
<keyword evidence="4" id="KW-0548">Nucleotidyltransferase</keyword>
<dbReference type="EMBL" id="AYYK01000017">
    <property type="protein sequence ID" value="KRM78459.1"/>
    <property type="molecule type" value="Genomic_DNA"/>
</dbReference>
<dbReference type="AlphaFoldDB" id="A0A0R2BQN0"/>
<dbReference type="PANTHER" id="PTHR34388">
    <property type="entry name" value="DNA POLYMERASE III SUBUNIT DELTA"/>
    <property type="match status" value="1"/>
</dbReference>
<dbReference type="GO" id="GO:0009360">
    <property type="term" value="C:DNA polymerase III complex"/>
    <property type="evidence" value="ECO:0007669"/>
    <property type="project" value="InterPro"/>
</dbReference>
<dbReference type="Pfam" id="PF21694">
    <property type="entry name" value="DNA_pol3_delta_C"/>
    <property type="match status" value="1"/>
</dbReference>
<evidence type="ECO:0000256" key="1">
    <source>
        <dbReference type="ARBA" id="ARBA00012417"/>
    </source>
</evidence>
<dbReference type="GO" id="GO:0003887">
    <property type="term" value="F:DNA-directed DNA polymerase activity"/>
    <property type="evidence" value="ECO:0007669"/>
    <property type="project" value="UniProtKB-KW"/>
</dbReference>
<feature type="domain" description="DNA polymerase III delta N-terminal" evidence="9">
    <location>
        <begin position="27"/>
        <end position="150"/>
    </location>
</feature>
<feature type="domain" description="DNA polymerase III delta subunit-like C-terminal" evidence="10">
    <location>
        <begin position="224"/>
        <end position="343"/>
    </location>
</feature>
<keyword evidence="3" id="KW-0808">Transferase</keyword>
<dbReference type="STRING" id="1423738.FC84_GL000901"/>
<dbReference type="SUPFAM" id="SSF52540">
    <property type="entry name" value="P-loop containing nucleoside triphosphate hydrolases"/>
    <property type="match status" value="1"/>
</dbReference>
<evidence type="ECO:0000256" key="6">
    <source>
        <dbReference type="ARBA" id="ARBA00022932"/>
    </source>
</evidence>